<gene>
    <name evidence="2" type="ORF">C484_11371</name>
</gene>
<keyword evidence="3" id="KW-1185">Reference proteome</keyword>
<accession>L9ZWF1</accession>
<proteinExistence type="predicted"/>
<protein>
    <submittedName>
        <fullName evidence="2">Uncharacterized protein</fullName>
    </submittedName>
</protein>
<dbReference type="PATRIC" id="fig|1230458.4.peg.2284"/>
<dbReference type="RefSeq" id="WP_006826024.1">
    <property type="nucleotide sequence ID" value="NZ_AOIL01000042.1"/>
</dbReference>
<comment type="caution">
    <text evidence="2">The sequence shown here is derived from an EMBL/GenBank/DDBJ whole genome shotgun (WGS) entry which is preliminary data.</text>
</comment>
<name>L9ZWF1_9EURY</name>
<evidence type="ECO:0000313" key="3">
    <source>
        <dbReference type="Proteomes" id="UP000011648"/>
    </source>
</evidence>
<dbReference type="AlphaFoldDB" id="L9ZWF1"/>
<dbReference type="Proteomes" id="UP000011648">
    <property type="component" value="Unassembled WGS sequence"/>
</dbReference>
<reference evidence="2 3" key="1">
    <citation type="journal article" date="2014" name="PLoS Genet.">
        <title>Phylogenetically driven sequencing of extremely halophilic archaea reveals strategies for static and dynamic osmo-response.</title>
        <authorList>
            <person name="Becker E.A."/>
            <person name="Seitzer P.M."/>
            <person name="Tritt A."/>
            <person name="Larsen D."/>
            <person name="Krusor M."/>
            <person name="Yao A.I."/>
            <person name="Wu D."/>
            <person name="Madern D."/>
            <person name="Eisen J.A."/>
            <person name="Darling A.E."/>
            <person name="Facciotti M.T."/>
        </authorList>
    </citation>
    <scope>NUCLEOTIDE SEQUENCE [LARGE SCALE GENOMIC DNA]</scope>
    <source>
        <strain evidence="2 3">DSM 12281</strain>
    </source>
</reference>
<dbReference type="EMBL" id="AOIL01000042">
    <property type="protein sequence ID" value="ELY90820.1"/>
    <property type="molecule type" value="Genomic_DNA"/>
</dbReference>
<feature type="region of interest" description="Disordered" evidence="1">
    <location>
        <begin position="1"/>
        <end position="20"/>
    </location>
</feature>
<dbReference type="STRING" id="1230458.C484_11371"/>
<sequence length="179" mass="19402">MPRHHTGDESPPTATGPVIDHEALRNRDDIPFHEQTDVVDDELVEQVAALADLAGAGITNSDGDLLFRRLTDTCAWKIPVATVAPEEDFAARITTHIQETIGFTVTLDAIEGVWDIRVRTEDGTKTASRGFVIFSASPVSGSYDLEAATPEGDPVEDAGWFDDLPAEADEIPGTERFLD</sequence>
<dbReference type="Gene3D" id="3.90.79.10">
    <property type="entry name" value="Nucleoside Triphosphate Pyrophosphohydrolase"/>
    <property type="match status" value="1"/>
</dbReference>
<organism evidence="2 3">
    <name type="scientific">Natrialba taiwanensis DSM 12281</name>
    <dbReference type="NCBI Taxonomy" id="1230458"/>
    <lineage>
        <taxon>Archaea</taxon>
        <taxon>Methanobacteriati</taxon>
        <taxon>Methanobacteriota</taxon>
        <taxon>Stenosarchaea group</taxon>
        <taxon>Halobacteria</taxon>
        <taxon>Halobacteriales</taxon>
        <taxon>Natrialbaceae</taxon>
        <taxon>Natrialba</taxon>
    </lineage>
</organism>
<dbReference type="OrthoDB" id="195398at2157"/>
<evidence type="ECO:0000313" key="2">
    <source>
        <dbReference type="EMBL" id="ELY90820.1"/>
    </source>
</evidence>
<evidence type="ECO:0000256" key="1">
    <source>
        <dbReference type="SAM" id="MobiDB-lite"/>
    </source>
</evidence>